<evidence type="ECO:0000256" key="1">
    <source>
        <dbReference type="ARBA" id="ARBA00022723"/>
    </source>
</evidence>
<feature type="domain" description="EF-hand" evidence="6">
    <location>
        <begin position="515"/>
        <end position="550"/>
    </location>
</feature>
<organism evidence="7 8">
    <name type="scientific">Tetrahymena thermophila (strain SB210)</name>
    <dbReference type="NCBI Taxonomy" id="312017"/>
    <lineage>
        <taxon>Eukaryota</taxon>
        <taxon>Sar</taxon>
        <taxon>Alveolata</taxon>
        <taxon>Ciliophora</taxon>
        <taxon>Intramacronucleata</taxon>
        <taxon>Oligohymenophorea</taxon>
        <taxon>Hymenostomatida</taxon>
        <taxon>Tetrahymenina</taxon>
        <taxon>Tetrahymenidae</taxon>
        <taxon>Tetrahymena</taxon>
    </lineage>
</organism>
<dbReference type="SUPFAM" id="SSF47473">
    <property type="entry name" value="EF-hand"/>
    <property type="match status" value="3"/>
</dbReference>
<evidence type="ECO:0000256" key="3">
    <source>
        <dbReference type="ARBA" id="ARBA00022837"/>
    </source>
</evidence>
<keyword evidence="4" id="KW-0175">Coiled coil</keyword>
<proteinExistence type="predicted"/>
<dbReference type="KEGG" id="tet:TTHERM_00686000"/>
<feature type="region of interest" description="Disordered" evidence="5">
    <location>
        <begin position="1282"/>
        <end position="1306"/>
    </location>
</feature>
<feature type="compositionally biased region" description="Polar residues" evidence="5">
    <location>
        <begin position="1"/>
        <end position="14"/>
    </location>
</feature>
<dbReference type="SMART" id="SM00054">
    <property type="entry name" value="EFh"/>
    <property type="match status" value="6"/>
</dbReference>
<dbReference type="CDD" id="cd00051">
    <property type="entry name" value="EFh"/>
    <property type="match status" value="2"/>
</dbReference>
<dbReference type="PANTHER" id="PTHR34524:SF6">
    <property type="entry name" value="CALCYPHOSINE LIKE"/>
    <property type="match status" value="1"/>
</dbReference>
<dbReference type="InterPro" id="IPR002048">
    <property type="entry name" value="EF_hand_dom"/>
</dbReference>
<keyword evidence="1" id="KW-0479">Metal-binding</keyword>
<keyword evidence="3" id="KW-0106">Calcium</keyword>
<evidence type="ECO:0000256" key="2">
    <source>
        <dbReference type="ARBA" id="ARBA00022737"/>
    </source>
</evidence>
<dbReference type="PROSITE" id="PS50222">
    <property type="entry name" value="EF_HAND_2"/>
    <property type="match status" value="5"/>
</dbReference>
<feature type="domain" description="EF-hand" evidence="6">
    <location>
        <begin position="300"/>
        <end position="335"/>
    </location>
</feature>
<dbReference type="InterPro" id="IPR018247">
    <property type="entry name" value="EF_Hand_1_Ca_BS"/>
</dbReference>
<dbReference type="GO" id="GO:0005509">
    <property type="term" value="F:calcium ion binding"/>
    <property type="evidence" value="ECO:0007669"/>
    <property type="project" value="InterPro"/>
</dbReference>
<evidence type="ECO:0000313" key="8">
    <source>
        <dbReference type="Proteomes" id="UP000009168"/>
    </source>
</evidence>
<evidence type="ECO:0000256" key="5">
    <source>
        <dbReference type="SAM" id="MobiDB-lite"/>
    </source>
</evidence>
<sequence>MSRKNNQANNSQSYGDYIYNNNQKSSSIKQQNNQNNYNEYSINLKKLNKKNDNYNEGQSDINYNLGSERSLGEQKQQQQYNYNDYSQRSTKHNENNDYGYIKKSNNNSSNSLQVSDKNYFKNTSNQSSLMPSIDNLYDGYSKKSQIKSDKKNQQYYEQYGSSPKNNKNNNNYDDYNQKTYNSPKNNKGDLNYDSYEFTFDKKQKSKNHGNNYDIDYDNSIIKSSNQTSQRDLFENQNDYDISDGQSDDCLDISDLEDEGELRNKRYQSKQRYEKREQVQEWEIEYAYKKFRANMKQIMTKKQINLRTIFRQLDTDNDNFISYIDFCRGLSQININSHIYFNLEDFDLITCLFERLDIEKQKKISFDAFRQAIYKNKEDKLQISNLLKKIRLRFNQNDKDTLNKLFLQFDQNNDGKIQFNEFKQIMQKFELQTKEIDELFIHFDKLKQNEIGYEEFTKVLFEDHMIQSNISKTIQEYMGEKSMSLRHLYDSFSDPQTKELKIGQYIKMMKHIGFKYSDSIVEETFDFFDADKSGAISYEEFEKVIYEQDSSQNQNAQSRIPIILRSIRRQTLSRGIDICLKLKSVNHKSRNRLTFSIFCECLRELNVDIKQFEKEVLFNSYKRVNEQDYLDVDKIVDDILFQKFDISFIRQRLLANLKRYNLTYGQLFSFFDENQNETINYQEFCQLLDVIQVRLSTEESIEAFATFDINQDGDVTQDEFIRVLEGKEVDHQIRFEQMMNNLKVQQKAQQPKNLLQLLEHKGIKVEELQIKDMMSEIEDQLDIKKQIPQKSIYFNNNQNSINGKIQQHSFSEMYLKFVKEKPGALKEEFDFNQVLECIIYNIQELNIDFIHEFIRVDVQHYCVLTSVTDFQNILQNINIFFTKEIVEQAYLLFMNSQNQFEYIKFLMTIYNPFYLFKRIFIYQMQIKDFDLVDMLQSIKQLSKDQKQIDSYEENLKITPTDFVDYCLQTYLTFDKNSFQYIWTKFNPKENESIGVEDFAIGLQIPYNYHPFIDIQNMAEYQIEVINEFCHLMARNAYERNINIIELFLYFDKECTFKLNSPCMLQKIANILQIRMSNLEIKAIYTYLSKGDSCGQMPYFDIIKKTQLPHIYLKSILVIFIRMERWTLKQLFDHFQKENVWDLEILKQVIGYAKIKSISKCIERTFQIWVNNKNQMNLSDLERILNIQESWSPRQIELDFLNKQNMNIKDYIHLIDVVPSSNPNYYLYYYINEPTTEFLQNQKKILQQGEEYAIQQRQKEQRGGILSAEEEQIIAQAASFLTQTTSKKGSSENFPINRSRQSTLQSPKMRNSFISNQQNLLKKDSVLSKFNK</sequence>
<feature type="compositionally biased region" description="Polar residues" evidence="5">
    <location>
        <begin position="153"/>
        <end position="163"/>
    </location>
</feature>
<dbReference type="PANTHER" id="PTHR34524">
    <property type="entry name" value="CALCYPHOSIN"/>
    <property type="match status" value="1"/>
</dbReference>
<keyword evidence="8" id="KW-1185">Reference proteome</keyword>
<feature type="region of interest" description="Disordered" evidence="5">
    <location>
        <begin position="144"/>
        <end position="189"/>
    </location>
</feature>
<protein>
    <submittedName>
        <fullName evidence="7">EF-hand protein</fullName>
    </submittedName>
</protein>
<feature type="domain" description="EF-hand" evidence="6">
    <location>
        <begin position="396"/>
        <end position="431"/>
    </location>
</feature>
<dbReference type="Gene3D" id="1.10.238.10">
    <property type="entry name" value="EF-hand"/>
    <property type="match status" value="4"/>
</dbReference>
<dbReference type="EMBL" id="GG662435">
    <property type="protein sequence ID" value="EAS04957.2"/>
    <property type="molecule type" value="Genomic_DNA"/>
</dbReference>
<feature type="domain" description="EF-hand" evidence="6">
    <location>
        <begin position="694"/>
        <end position="729"/>
    </location>
</feature>
<dbReference type="Pfam" id="PF13833">
    <property type="entry name" value="EF-hand_8"/>
    <property type="match status" value="1"/>
</dbReference>
<feature type="domain" description="EF-hand" evidence="6">
    <location>
        <begin position="658"/>
        <end position="693"/>
    </location>
</feature>
<evidence type="ECO:0000313" key="7">
    <source>
        <dbReference type="EMBL" id="EAS04957.2"/>
    </source>
</evidence>
<feature type="compositionally biased region" description="Low complexity" evidence="5">
    <location>
        <begin position="164"/>
        <end position="174"/>
    </location>
</feature>
<dbReference type="Pfam" id="PF00036">
    <property type="entry name" value="EF-hand_1"/>
    <property type="match status" value="1"/>
</dbReference>
<dbReference type="InterPro" id="IPR051581">
    <property type="entry name" value="Ca-bind"/>
</dbReference>
<dbReference type="InParanoid" id="I7MMJ1"/>
<accession>I7MMJ1</accession>
<dbReference type="GeneID" id="7826322"/>
<dbReference type="RefSeq" id="XP_001025202.2">
    <property type="nucleotide sequence ID" value="XM_001025202.2"/>
</dbReference>
<feature type="region of interest" description="Disordered" evidence="5">
    <location>
        <begin position="1"/>
        <end position="20"/>
    </location>
</feature>
<feature type="coiled-coil region" evidence="4">
    <location>
        <begin position="30"/>
        <end position="57"/>
    </location>
</feature>
<dbReference type="Pfam" id="PF13202">
    <property type="entry name" value="EF-hand_5"/>
    <property type="match status" value="2"/>
</dbReference>
<keyword evidence="2" id="KW-0677">Repeat</keyword>
<evidence type="ECO:0000256" key="4">
    <source>
        <dbReference type="SAM" id="Coils"/>
    </source>
</evidence>
<feature type="compositionally biased region" description="Low complexity" evidence="5">
    <location>
        <begin position="74"/>
        <end position="87"/>
    </location>
</feature>
<dbReference type="InterPro" id="IPR011992">
    <property type="entry name" value="EF-hand-dom_pair"/>
</dbReference>
<dbReference type="PROSITE" id="PS00018">
    <property type="entry name" value="EF_HAND_1"/>
    <property type="match status" value="4"/>
</dbReference>
<feature type="region of interest" description="Disordered" evidence="5">
    <location>
        <begin position="71"/>
        <end position="114"/>
    </location>
</feature>
<name>I7MMJ1_TETTS</name>
<gene>
    <name evidence="7" type="ORF">TTHERM_00686000</name>
</gene>
<evidence type="ECO:0000259" key="6">
    <source>
        <dbReference type="PROSITE" id="PS50222"/>
    </source>
</evidence>
<reference evidence="8" key="1">
    <citation type="journal article" date="2006" name="PLoS Biol.">
        <title>Macronuclear genome sequence of the ciliate Tetrahymena thermophila, a model eukaryote.</title>
        <authorList>
            <person name="Eisen J.A."/>
            <person name="Coyne R.S."/>
            <person name="Wu M."/>
            <person name="Wu D."/>
            <person name="Thiagarajan M."/>
            <person name="Wortman J.R."/>
            <person name="Badger J.H."/>
            <person name="Ren Q."/>
            <person name="Amedeo P."/>
            <person name="Jones K.M."/>
            <person name="Tallon L.J."/>
            <person name="Delcher A.L."/>
            <person name="Salzberg S.L."/>
            <person name="Silva J.C."/>
            <person name="Haas B.J."/>
            <person name="Majoros W.H."/>
            <person name="Farzad M."/>
            <person name="Carlton J.M."/>
            <person name="Smith R.K. Jr."/>
            <person name="Garg J."/>
            <person name="Pearlman R.E."/>
            <person name="Karrer K.M."/>
            <person name="Sun L."/>
            <person name="Manning G."/>
            <person name="Elde N.C."/>
            <person name="Turkewitz A.P."/>
            <person name="Asai D.J."/>
            <person name="Wilkes D.E."/>
            <person name="Wang Y."/>
            <person name="Cai H."/>
            <person name="Collins K."/>
            <person name="Stewart B.A."/>
            <person name="Lee S.R."/>
            <person name="Wilamowska K."/>
            <person name="Weinberg Z."/>
            <person name="Ruzzo W.L."/>
            <person name="Wloga D."/>
            <person name="Gaertig J."/>
            <person name="Frankel J."/>
            <person name="Tsao C.-C."/>
            <person name="Gorovsky M.A."/>
            <person name="Keeling P.J."/>
            <person name="Waller R.F."/>
            <person name="Patron N.J."/>
            <person name="Cherry J.M."/>
            <person name="Stover N.A."/>
            <person name="Krieger C.J."/>
            <person name="del Toro C."/>
            <person name="Ryder H.F."/>
            <person name="Williamson S.C."/>
            <person name="Barbeau R.A."/>
            <person name="Hamilton E.P."/>
            <person name="Orias E."/>
        </authorList>
    </citation>
    <scope>NUCLEOTIDE SEQUENCE [LARGE SCALE GENOMIC DNA]</scope>
    <source>
        <strain evidence="8">SB210</strain>
    </source>
</reference>
<dbReference type="Proteomes" id="UP000009168">
    <property type="component" value="Unassembled WGS sequence"/>
</dbReference>